<gene>
    <name evidence="2" type="ORF">ACFH04_25865</name>
</gene>
<evidence type="ECO:0000313" key="2">
    <source>
        <dbReference type="EMBL" id="MFC0847114.1"/>
    </source>
</evidence>
<organism evidence="2 3">
    <name type="scientific">Streptomyces noboritoensis</name>
    <dbReference type="NCBI Taxonomy" id="67337"/>
    <lineage>
        <taxon>Bacteria</taxon>
        <taxon>Bacillati</taxon>
        <taxon>Actinomycetota</taxon>
        <taxon>Actinomycetes</taxon>
        <taxon>Kitasatosporales</taxon>
        <taxon>Streptomycetaceae</taxon>
        <taxon>Streptomyces</taxon>
    </lineage>
</organism>
<reference evidence="2 3" key="1">
    <citation type="submission" date="2024-09" db="EMBL/GenBank/DDBJ databases">
        <authorList>
            <person name="Sun Q."/>
            <person name="Mori K."/>
        </authorList>
    </citation>
    <scope>NUCLEOTIDE SEQUENCE [LARGE SCALE GENOMIC DNA]</scope>
    <source>
        <strain evidence="2 3">JCM 4557</strain>
    </source>
</reference>
<sequence>MPETTPNAKGPAPVTLTPEATQPTLTPADQVKPEDIGTLSIEYRDGQPVIVVSGGTYFPADLAVVDPAGNALAAYTAGPASQRVALCSLHSWTYNVFPTDTPGIPRA</sequence>
<name>A0ABV6TPL5_9ACTN</name>
<evidence type="ECO:0000256" key="1">
    <source>
        <dbReference type="SAM" id="MobiDB-lite"/>
    </source>
</evidence>
<keyword evidence="3" id="KW-1185">Reference proteome</keyword>
<evidence type="ECO:0000313" key="3">
    <source>
        <dbReference type="Proteomes" id="UP001589887"/>
    </source>
</evidence>
<protein>
    <submittedName>
        <fullName evidence="2">Uncharacterized protein</fullName>
    </submittedName>
</protein>
<comment type="caution">
    <text evidence="2">The sequence shown here is derived from an EMBL/GenBank/DDBJ whole genome shotgun (WGS) entry which is preliminary data.</text>
</comment>
<dbReference type="RefSeq" id="WP_394322087.1">
    <property type="nucleotide sequence ID" value="NZ_JBHMQV010000009.1"/>
</dbReference>
<feature type="region of interest" description="Disordered" evidence="1">
    <location>
        <begin position="1"/>
        <end position="33"/>
    </location>
</feature>
<proteinExistence type="predicted"/>
<feature type="compositionally biased region" description="Polar residues" evidence="1">
    <location>
        <begin position="18"/>
        <end position="27"/>
    </location>
</feature>
<dbReference type="EMBL" id="JBHMQV010000009">
    <property type="protein sequence ID" value="MFC0847114.1"/>
    <property type="molecule type" value="Genomic_DNA"/>
</dbReference>
<accession>A0ABV6TPL5</accession>
<dbReference type="Proteomes" id="UP001589887">
    <property type="component" value="Unassembled WGS sequence"/>
</dbReference>